<dbReference type="AlphaFoldDB" id="A0A1I2VXT5"/>
<organism evidence="2 3">
    <name type="scientific">Desulfotruncus arcticus DSM 17038</name>
    <dbReference type="NCBI Taxonomy" id="1121424"/>
    <lineage>
        <taxon>Bacteria</taxon>
        <taxon>Bacillati</taxon>
        <taxon>Bacillota</taxon>
        <taxon>Clostridia</taxon>
        <taxon>Eubacteriales</taxon>
        <taxon>Desulfallaceae</taxon>
        <taxon>Desulfotruncus</taxon>
    </lineage>
</organism>
<sequence length="261" mass="29307">MPVININDWPPFAPSDMARREGSLNVARLMANAALTAPKGGGVDQIECCIVYGQQEQEQIAKKVEELATHNQKNTTWYRTARAEAIMAREADCILFIGNYRAGDSPFDVGCGLCGGDKLCAHVYSQRQSKYGQIDLIEGKEQREHRLIDGPLCTFWVGDLGYAVGSASFLARQMFVDSRPLVSVGIAGQKFGYCSNSSIVLALPIASLQKNPFVDIMPDYHMLSFDKAVKQLRKNYVVTRQVHWYDYKNWFPKVKQEEEEV</sequence>
<feature type="domain" description="DUF2148" evidence="1">
    <location>
        <begin position="149"/>
        <end position="215"/>
    </location>
</feature>
<proteinExistence type="predicted"/>
<dbReference type="STRING" id="341036.SAMN05660649_03225"/>
<reference evidence="3" key="1">
    <citation type="submission" date="2016-10" db="EMBL/GenBank/DDBJ databases">
        <authorList>
            <person name="Varghese N."/>
            <person name="Submissions S."/>
        </authorList>
    </citation>
    <scope>NUCLEOTIDE SEQUENCE [LARGE SCALE GENOMIC DNA]</scope>
    <source>
        <strain evidence="3">DSM 17038</strain>
    </source>
</reference>
<gene>
    <name evidence="2" type="ORF">SAMN05660649_03225</name>
</gene>
<dbReference type="EMBL" id="FOOX01000012">
    <property type="protein sequence ID" value="SFG93862.1"/>
    <property type="molecule type" value="Genomic_DNA"/>
</dbReference>
<protein>
    <submittedName>
        <fullName evidence="2">Uncharacterized protein, contains ferredoxin domain</fullName>
    </submittedName>
</protein>
<dbReference type="RefSeq" id="WP_092472404.1">
    <property type="nucleotide sequence ID" value="NZ_FOOX01000012.1"/>
</dbReference>
<evidence type="ECO:0000259" key="1">
    <source>
        <dbReference type="Pfam" id="PF09918"/>
    </source>
</evidence>
<name>A0A1I2VXT5_9FIRM</name>
<dbReference type="PANTHER" id="PTHR40101">
    <property type="entry name" value="CONSERVED PROTEIN"/>
    <property type="match status" value="1"/>
</dbReference>
<evidence type="ECO:0000313" key="2">
    <source>
        <dbReference type="EMBL" id="SFG93862.1"/>
    </source>
</evidence>
<dbReference type="InterPro" id="IPR019224">
    <property type="entry name" value="DUF2148"/>
</dbReference>
<dbReference type="Pfam" id="PF09918">
    <property type="entry name" value="DUF2148"/>
    <property type="match status" value="1"/>
</dbReference>
<dbReference type="OrthoDB" id="5505478at2"/>
<dbReference type="Proteomes" id="UP000199337">
    <property type="component" value="Unassembled WGS sequence"/>
</dbReference>
<evidence type="ECO:0000313" key="3">
    <source>
        <dbReference type="Proteomes" id="UP000199337"/>
    </source>
</evidence>
<dbReference type="PANTHER" id="PTHR40101:SF1">
    <property type="entry name" value="4FE-4S DOMAIN-CONTAINING PROTEIN"/>
    <property type="match status" value="1"/>
</dbReference>
<accession>A0A1I2VXT5</accession>
<keyword evidence="3" id="KW-1185">Reference proteome</keyword>